<feature type="domain" description="Glycosyltransferase 2-like" evidence="1">
    <location>
        <begin position="5"/>
        <end position="137"/>
    </location>
</feature>
<name>A0A1J5RVR7_9ZZZZ</name>
<dbReference type="PANTHER" id="PTHR22916">
    <property type="entry name" value="GLYCOSYLTRANSFERASE"/>
    <property type="match status" value="1"/>
</dbReference>
<dbReference type="GO" id="GO:0016758">
    <property type="term" value="F:hexosyltransferase activity"/>
    <property type="evidence" value="ECO:0007669"/>
    <property type="project" value="UniProtKB-ARBA"/>
</dbReference>
<accession>A0A1J5RVR7</accession>
<dbReference type="InterPro" id="IPR029044">
    <property type="entry name" value="Nucleotide-diphossugar_trans"/>
</dbReference>
<dbReference type="Gene3D" id="3.90.550.10">
    <property type="entry name" value="Spore Coat Polysaccharide Biosynthesis Protein SpsA, Chain A"/>
    <property type="match status" value="1"/>
</dbReference>
<dbReference type="EMBL" id="MLJW01000102">
    <property type="protein sequence ID" value="OIQ99754.1"/>
    <property type="molecule type" value="Genomic_DNA"/>
</dbReference>
<dbReference type="SUPFAM" id="SSF53448">
    <property type="entry name" value="Nucleotide-diphospho-sugar transferases"/>
    <property type="match status" value="1"/>
</dbReference>
<gene>
    <name evidence="2" type="primary">spsA</name>
    <name evidence="2" type="ORF">GALL_181510</name>
</gene>
<sequence length="318" mass="37295">MPHVSICVPTYCQIEFLRETLRSVQMQTFNDYELIISDDSPDDSVAQLVRSFNFDGRMHYHHNSVPLGSPENWNAAVRRASGDYIKILHHDDKFAHAGALGEYVRMLDEHPEADFAFAASFVETSTSWKNRIHRPSEKQLAMLATSPEELFLGNAIGAPSATIYRNRLGIEYDPRMKWLVDIDFYIRVLQQNGHFVYTPEVLIVTVSGANHQVTRICENDAKIELTEYMLLFQKIRNKIENQFSTQPAWFRLFDKYRIRSQKDLSELGIEYLPIEDGFLQQIFIKYQESWFRRIPYRIYIRLPESLKSPINYLRRLCI</sequence>
<dbReference type="InterPro" id="IPR001173">
    <property type="entry name" value="Glyco_trans_2-like"/>
</dbReference>
<evidence type="ECO:0000313" key="2">
    <source>
        <dbReference type="EMBL" id="OIQ99754.1"/>
    </source>
</evidence>
<dbReference type="AlphaFoldDB" id="A0A1J5RVR7"/>
<dbReference type="Pfam" id="PF00535">
    <property type="entry name" value="Glycos_transf_2"/>
    <property type="match status" value="1"/>
</dbReference>
<organism evidence="2">
    <name type="scientific">mine drainage metagenome</name>
    <dbReference type="NCBI Taxonomy" id="410659"/>
    <lineage>
        <taxon>unclassified sequences</taxon>
        <taxon>metagenomes</taxon>
        <taxon>ecological metagenomes</taxon>
    </lineage>
</organism>
<reference evidence="2" key="1">
    <citation type="submission" date="2016-10" db="EMBL/GenBank/DDBJ databases">
        <title>Sequence of Gallionella enrichment culture.</title>
        <authorList>
            <person name="Poehlein A."/>
            <person name="Muehling M."/>
            <person name="Daniel R."/>
        </authorList>
    </citation>
    <scope>NUCLEOTIDE SEQUENCE</scope>
</reference>
<comment type="caution">
    <text evidence="2">The sequence shown here is derived from an EMBL/GenBank/DDBJ whole genome shotgun (WGS) entry which is preliminary data.</text>
</comment>
<evidence type="ECO:0000259" key="1">
    <source>
        <dbReference type="Pfam" id="PF00535"/>
    </source>
</evidence>
<proteinExistence type="predicted"/>
<dbReference type="PANTHER" id="PTHR22916:SF3">
    <property type="entry name" value="UDP-GLCNAC:BETAGAL BETA-1,3-N-ACETYLGLUCOSAMINYLTRANSFERASE-LIKE PROTEIN 1"/>
    <property type="match status" value="1"/>
</dbReference>
<protein>
    <submittedName>
        <fullName evidence="2">Spore coat polysaccharide biosynthesis protein SpsA</fullName>
    </submittedName>
</protein>